<accession>B0PGF1</accession>
<dbReference type="AlphaFoldDB" id="B0PGF1"/>
<reference evidence="1" key="1">
    <citation type="submission" date="2007-11" db="EMBL/GenBank/DDBJ databases">
        <authorList>
            <person name="Fulton L."/>
            <person name="Clifton S."/>
            <person name="Fulton B."/>
            <person name="Xu J."/>
            <person name="Minx P."/>
            <person name="Pepin K.H."/>
            <person name="Johnson M."/>
            <person name="Thiruvilangam P."/>
            <person name="Bhonagiri V."/>
            <person name="Nash W.E."/>
            <person name="Mardis E.R."/>
            <person name="Wilson R.K."/>
        </authorList>
    </citation>
    <scope>NUCLEOTIDE SEQUENCE [LARGE SCALE GENOMIC DNA]</scope>
    <source>
        <strain evidence="1">DSM 17241</strain>
    </source>
</reference>
<dbReference type="HOGENOM" id="CLU_2379945_0_0_9"/>
<reference evidence="1" key="2">
    <citation type="submission" date="2013-09" db="EMBL/GenBank/DDBJ databases">
        <title>Draft genome sequence of Anaerotruncus colihominis(DSM 17241).</title>
        <authorList>
            <person name="Sudarsanam P."/>
            <person name="Ley R."/>
            <person name="Guruge J."/>
            <person name="Turnbaugh P.J."/>
            <person name="Mahowald M."/>
            <person name="Liep D."/>
            <person name="Gordon J."/>
        </authorList>
    </citation>
    <scope>NUCLEOTIDE SEQUENCE</scope>
    <source>
        <strain evidence="1">DSM 17241</strain>
    </source>
</reference>
<evidence type="ECO:0000313" key="2">
    <source>
        <dbReference type="Proteomes" id="UP000003803"/>
    </source>
</evidence>
<sequence length="94" mass="10915">MNCALCAPRIPQHFFFCLIRKIYSTVINASKQQIYTNKHKKYRRNVQSKKALCTNTAPHLFIFSTHLLTSRPFFSCCYNSVIIIFHIAVISICT</sequence>
<evidence type="ECO:0000313" key="1">
    <source>
        <dbReference type="EMBL" id="EDS09739.1"/>
    </source>
</evidence>
<keyword evidence="2" id="KW-1185">Reference proteome</keyword>
<dbReference type="EMBL" id="ABGD02000027">
    <property type="protein sequence ID" value="EDS09739.1"/>
    <property type="molecule type" value="Genomic_DNA"/>
</dbReference>
<organism evidence="1 2">
    <name type="scientific">Anaerotruncus colihominis DSM 17241</name>
    <dbReference type="NCBI Taxonomy" id="445972"/>
    <lineage>
        <taxon>Bacteria</taxon>
        <taxon>Bacillati</taxon>
        <taxon>Bacillota</taxon>
        <taxon>Clostridia</taxon>
        <taxon>Eubacteriales</taxon>
        <taxon>Oscillospiraceae</taxon>
        <taxon>Anaerotruncus</taxon>
    </lineage>
</organism>
<proteinExistence type="predicted"/>
<dbReference type="Proteomes" id="UP000003803">
    <property type="component" value="Unassembled WGS sequence"/>
</dbReference>
<comment type="caution">
    <text evidence="1">The sequence shown here is derived from an EMBL/GenBank/DDBJ whole genome shotgun (WGS) entry which is preliminary data.</text>
</comment>
<name>B0PGF1_9FIRM</name>
<gene>
    <name evidence="1" type="ORF">ANACOL_03884</name>
</gene>
<protein>
    <submittedName>
        <fullName evidence="1">Uncharacterized protein</fullName>
    </submittedName>
</protein>